<gene>
    <name evidence="1" type="ORF">S03H2_49568</name>
</gene>
<dbReference type="GO" id="GO:0000107">
    <property type="term" value="F:imidazoleglycerol-phosphate synthase activity"/>
    <property type="evidence" value="ECO:0007669"/>
    <property type="project" value="TreeGrafter"/>
</dbReference>
<dbReference type="SUPFAM" id="SSF51366">
    <property type="entry name" value="Ribulose-phoshate binding barrel"/>
    <property type="match status" value="1"/>
</dbReference>
<dbReference type="Pfam" id="PF00977">
    <property type="entry name" value="His_biosynth"/>
    <property type="match status" value="1"/>
</dbReference>
<proteinExistence type="predicted"/>
<evidence type="ECO:0008006" key="2">
    <source>
        <dbReference type="Google" id="ProtNLM"/>
    </source>
</evidence>
<sequence>AGADKVSINTAAVAEEEFVRKACERFGSQCIVVAVDARRQEGSSPPSAGLSPEEQAQLRWEVYTHGGRRSAGLDALEWIERVVELGAGEILLTSMDCDGTKEGYDLVLTRRAAQRVGVPIIASGGAGTLEHLRQVLVEGKADAALAASIFHYRVYSITEAKQYLAQRGVPVRMV</sequence>
<evidence type="ECO:0000313" key="1">
    <source>
        <dbReference type="EMBL" id="GAH73416.1"/>
    </source>
</evidence>
<dbReference type="InterPro" id="IPR013785">
    <property type="entry name" value="Aldolase_TIM"/>
</dbReference>
<dbReference type="GO" id="GO:0000105">
    <property type="term" value="P:L-histidine biosynthetic process"/>
    <property type="evidence" value="ECO:0007669"/>
    <property type="project" value="InterPro"/>
</dbReference>
<accession>X1HTB4</accession>
<dbReference type="AlphaFoldDB" id="X1HTB4"/>
<dbReference type="PANTHER" id="PTHR21235:SF2">
    <property type="entry name" value="IMIDAZOLE GLYCEROL PHOSPHATE SYNTHASE HISHF"/>
    <property type="match status" value="1"/>
</dbReference>
<protein>
    <recommendedName>
        <fullName evidence="2">Imidazole glycerol-phosphate synthase</fullName>
    </recommendedName>
</protein>
<dbReference type="InterPro" id="IPR011060">
    <property type="entry name" value="RibuloseP-bd_barrel"/>
</dbReference>
<comment type="caution">
    <text evidence="1">The sequence shown here is derived from an EMBL/GenBank/DDBJ whole genome shotgun (WGS) entry which is preliminary data.</text>
</comment>
<reference evidence="1" key="1">
    <citation type="journal article" date="2014" name="Front. Microbiol.">
        <title>High frequency of phylogenetically diverse reductive dehalogenase-homologous genes in deep subseafloor sedimentary metagenomes.</title>
        <authorList>
            <person name="Kawai M."/>
            <person name="Futagami T."/>
            <person name="Toyoda A."/>
            <person name="Takaki Y."/>
            <person name="Nishi S."/>
            <person name="Hori S."/>
            <person name="Arai W."/>
            <person name="Tsubouchi T."/>
            <person name="Morono Y."/>
            <person name="Uchiyama I."/>
            <person name="Ito T."/>
            <person name="Fujiyama A."/>
            <person name="Inagaki F."/>
            <person name="Takami H."/>
        </authorList>
    </citation>
    <scope>NUCLEOTIDE SEQUENCE</scope>
    <source>
        <strain evidence="1">Expedition CK06-06</strain>
    </source>
</reference>
<feature type="non-terminal residue" evidence="1">
    <location>
        <position position="1"/>
    </location>
</feature>
<dbReference type="InterPro" id="IPR006062">
    <property type="entry name" value="His_biosynth"/>
</dbReference>
<organism evidence="1">
    <name type="scientific">marine sediment metagenome</name>
    <dbReference type="NCBI Taxonomy" id="412755"/>
    <lineage>
        <taxon>unclassified sequences</taxon>
        <taxon>metagenomes</taxon>
        <taxon>ecological metagenomes</taxon>
    </lineage>
</organism>
<dbReference type="InterPro" id="IPR050064">
    <property type="entry name" value="IGPS_HisA/HisF"/>
</dbReference>
<dbReference type="PANTHER" id="PTHR21235">
    <property type="entry name" value="IMIDAZOLE GLYCEROL PHOSPHATE SYNTHASE SUBUNIT HISF/H IGP SYNTHASE SUBUNIT HISF/H"/>
    <property type="match status" value="1"/>
</dbReference>
<name>X1HTB4_9ZZZZ</name>
<dbReference type="EMBL" id="BARU01031323">
    <property type="protein sequence ID" value="GAH73416.1"/>
    <property type="molecule type" value="Genomic_DNA"/>
</dbReference>
<dbReference type="Gene3D" id="3.20.20.70">
    <property type="entry name" value="Aldolase class I"/>
    <property type="match status" value="1"/>
</dbReference>